<keyword evidence="5 6" id="KW-0732">Signal</keyword>
<evidence type="ECO:0000256" key="1">
    <source>
        <dbReference type="ARBA" id="ARBA00004196"/>
    </source>
</evidence>
<accession>A0A1Y5S5L5</accession>
<evidence type="ECO:0000256" key="2">
    <source>
        <dbReference type="ARBA" id="ARBA00008814"/>
    </source>
</evidence>
<evidence type="ECO:0000259" key="7">
    <source>
        <dbReference type="PROSITE" id="PS50983"/>
    </source>
</evidence>
<keyword evidence="4" id="KW-0410">Iron transport</keyword>
<dbReference type="InterPro" id="IPR051313">
    <property type="entry name" value="Bact_iron-sidero_bind"/>
</dbReference>
<evidence type="ECO:0000256" key="3">
    <source>
        <dbReference type="ARBA" id="ARBA00022448"/>
    </source>
</evidence>
<keyword evidence="4" id="KW-0408">Iron</keyword>
<organism evidence="8 9">
    <name type="scientific">Pacificibacter marinus</name>
    <dbReference type="NCBI Taxonomy" id="658057"/>
    <lineage>
        <taxon>Bacteria</taxon>
        <taxon>Pseudomonadati</taxon>
        <taxon>Pseudomonadota</taxon>
        <taxon>Alphaproteobacteria</taxon>
        <taxon>Rhodobacterales</taxon>
        <taxon>Roseobacteraceae</taxon>
        <taxon>Pacificibacter</taxon>
    </lineage>
</organism>
<dbReference type="CDD" id="cd01140">
    <property type="entry name" value="FatB"/>
    <property type="match status" value="1"/>
</dbReference>
<protein>
    <submittedName>
        <fullName evidence="8">Putative ABC transporter solute-binding protein YclQ</fullName>
    </submittedName>
</protein>
<sequence length="302" mass="32587">MSRHLLKSAILAVTVATSVQASDVQLTTPSGVVSVPQHPERVLSFDISVLDTLTALDVSVVGLVDPIYIPALEGLNDGTKPNIGTLFEPNFEQVFALKPDLIITGPRTMQQVDALAKIAPTVDMSPFSDDIETVVKTQTTELGALFGKQDKAAELIDQLHTSLEELRGLTAGAGKGLIVMTNGPKISVFGPGSRFGWVHETFGVEPLFEEVEAQTHGEAISFEFLHDANPDWMIIFDRTRATQSDGPIANETLDNELVAQTTAMQKGQVIYVHPADFYIATNGVRSLQDTVDQFIAAYSGAH</sequence>
<dbReference type="GO" id="GO:0030288">
    <property type="term" value="C:outer membrane-bounded periplasmic space"/>
    <property type="evidence" value="ECO:0007669"/>
    <property type="project" value="TreeGrafter"/>
</dbReference>
<dbReference type="RefSeq" id="WP_085848239.1">
    <property type="nucleotide sequence ID" value="NZ_FNZV01000006.1"/>
</dbReference>
<evidence type="ECO:0000256" key="5">
    <source>
        <dbReference type="ARBA" id="ARBA00022729"/>
    </source>
</evidence>
<gene>
    <name evidence="8" type="primary">yclQ</name>
    <name evidence="8" type="ORF">PAM7971_01359</name>
</gene>
<reference evidence="8 9" key="1">
    <citation type="submission" date="2017-03" db="EMBL/GenBank/DDBJ databases">
        <authorList>
            <person name="Afonso C.L."/>
            <person name="Miller P.J."/>
            <person name="Scott M.A."/>
            <person name="Spackman E."/>
            <person name="Goraichik I."/>
            <person name="Dimitrov K.M."/>
            <person name="Suarez D.L."/>
            <person name="Swayne D.E."/>
        </authorList>
    </citation>
    <scope>NUCLEOTIDE SEQUENCE [LARGE SCALE GENOMIC DNA]</scope>
    <source>
        <strain evidence="8 9">CECT 7971</strain>
    </source>
</reference>
<evidence type="ECO:0000256" key="4">
    <source>
        <dbReference type="ARBA" id="ARBA00022496"/>
    </source>
</evidence>
<dbReference type="STRING" id="658057.SAMN04488032_106195"/>
<dbReference type="EMBL" id="FWFW01000003">
    <property type="protein sequence ID" value="SLN33018.1"/>
    <property type="molecule type" value="Genomic_DNA"/>
</dbReference>
<feature type="chain" id="PRO_5011008010" evidence="6">
    <location>
        <begin position="22"/>
        <end position="302"/>
    </location>
</feature>
<dbReference type="Gene3D" id="3.40.50.1980">
    <property type="entry name" value="Nitrogenase molybdenum iron protein domain"/>
    <property type="match status" value="2"/>
</dbReference>
<dbReference type="Pfam" id="PF01497">
    <property type="entry name" value="Peripla_BP_2"/>
    <property type="match status" value="1"/>
</dbReference>
<evidence type="ECO:0000256" key="6">
    <source>
        <dbReference type="SAM" id="SignalP"/>
    </source>
</evidence>
<dbReference type="OrthoDB" id="63946at2"/>
<dbReference type="PANTHER" id="PTHR30532">
    <property type="entry name" value="IRON III DICITRATE-BINDING PERIPLASMIC PROTEIN"/>
    <property type="match status" value="1"/>
</dbReference>
<name>A0A1Y5S5L5_9RHOB</name>
<dbReference type="PANTHER" id="PTHR30532:SF28">
    <property type="entry name" value="PETROBACTIN-BINDING PROTEIN YCLQ"/>
    <property type="match status" value="1"/>
</dbReference>
<evidence type="ECO:0000313" key="9">
    <source>
        <dbReference type="Proteomes" id="UP000193307"/>
    </source>
</evidence>
<dbReference type="Proteomes" id="UP000193307">
    <property type="component" value="Unassembled WGS sequence"/>
</dbReference>
<feature type="domain" description="Fe/B12 periplasmic-binding" evidence="7">
    <location>
        <begin position="41"/>
        <end position="302"/>
    </location>
</feature>
<proteinExistence type="inferred from homology"/>
<keyword evidence="9" id="KW-1185">Reference proteome</keyword>
<comment type="subcellular location">
    <subcellularLocation>
        <location evidence="1">Cell envelope</location>
    </subcellularLocation>
</comment>
<keyword evidence="4" id="KW-0406">Ion transport</keyword>
<dbReference type="InterPro" id="IPR033870">
    <property type="entry name" value="FatB"/>
</dbReference>
<dbReference type="PROSITE" id="PS50983">
    <property type="entry name" value="FE_B12_PBP"/>
    <property type="match status" value="1"/>
</dbReference>
<evidence type="ECO:0000313" key="8">
    <source>
        <dbReference type="EMBL" id="SLN33018.1"/>
    </source>
</evidence>
<dbReference type="InterPro" id="IPR002491">
    <property type="entry name" value="ABC_transptr_periplasmic_BD"/>
</dbReference>
<keyword evidence="3" id="KW-0813">Transport</keyword>
<dbReference type="SUPFAM" id="SSF53807">
    <property type="entry name" value="Helical backbone' metal receptor"/>
    <property type="match status" value="1"/>
</dbReference>
<feature type="signal peptide" evidence="6">
    <location>
        <begin position="1"/>
        <end position="21"/>
    </location>
</feature>
<comment type="similarity">
    <text evidence="2">Belongs to the bacterial solute-binding protein 8 family.</text>
</comment>
<dbReference type="GO" id="GO:1901678">
    <property type="term" value="P:iron coordination entity transport"/>
    <property type="evidence" value="ECO:0007669"/>
    <property type="project" value="UniProtKB-ARBA"/>
</dbReference>
<dbReference type="AlphaFoldDB" id="A0A1Y5S5L5"/>